<evidence type="ECO:0000313" key="3">
    <source>
        <dbReference type="EMBL" id="TVU68766.1"/>
    </source>
</evidence>
<evidence type="ECO:0000256" key="2">
    <source>
        <dbReference type="SAM" id="SignalP"/>
    </source>
</evidence>
<dbReference type="OrthoDB" id="6184283at2"/>
<feature type="compositionally biased region" description="Polar residues" evidence="1">
    <location>
        <begin position="43"/>
        <end position="73"/>
    </location>
</feature>
<proteinExistence type="predicted"/>
<feature type="region of interest" description="Disordered" evidence="1">
    <location>
        <begin position="43"/>
        <end position="150"/>
    </location>
</feature>
<feature type="compositionally biased region" description="Polar residues" evidence="1">
    <location>
        <begin position="84"/>
        <end position="96"/>
    </location>
</feature>
<dbReference type="EMBL" id="VNFH01000009">
    <property type="protein sequence ID" value="TVU68766.1"/>
    <property type="molecule type" value="Genomic_DNA"/>
</dbReference>
<keyword evidence="2" id="KW-0732">Signal</keyword>
<dbReference type="Proteomes" id="UP000319941">
    <property type="component" value="Unassembled WGS sequence"/>
</dbReference>
<feature type="compositionally biased region" description="Polar residues" evidence="1">
    <location>
        <begin position="138"/>
        <end position="150"/>
    </location>
</feature>
<comment type="caution">
    <text evidence="3">The sequence shown here is derived from an EMBL/GenBank/DDBJ whole genome shotgun (WGS) entry which is preliminary data.</text>
</comment>
<accession>A0A558HI03</accession>
<evidence type="ECO:0000256" key="1">
    <source>
        <dbReference type="SAM" id="MobiDB-lite"/>
    </source>
</evidence>
<reference evidence="3 4" key="1">
    <citation type="submission" date="2019-07" db="EMBL/GenBank/DDBJ databases">
        <title>Diversity of Bacteria from Kongsfjorden, Arctic.</title>
        <authorList>
            <person name="Yu Y."/>
        </authorList>
    </citation>
    <scope>NUCLEOTIDE SEQUENCE [LARGE SCALE GENOMIC DNA]</scope>
    <source>
        <strain evidence="3 4">SM1923</strain>
    </source>
</reference>
<keyword evidence="4" id="KW-1185">Reference proteome</keyword>
<dbReference type="AlphaFoldDB" id="A0A558HI03"/>
<gene>
    <name evidence="3" type="ORF">FQP86_13380</name>
</gene>
<sequence>MPHKISPLAAVHSPTHKPAQRLLSSTLLVLGCLALPLSSANAADSMDTSAGISGTAASQHSSQGLPTGSNSSRTADKKSDNGARYQQDSQPIASQQAKDKAKRQVQKSLSGGKVGSEGGRHATTGQAKPTENWFGCSPSGSKQSSHCNGK</sequence>
<feature type="chain" id="PRO_5021734091" evidence="2">
    <location>
        <begin position="43"/>
        <end position="150"/>
    </location>
</feature>
<feature type="signal peptide" evidence="2">
    <location>
        <begin position="1"/>
        <end position="42"/>
    </location>
</feature>
<name>A0A558HI03_9GAMM</name>
<dbReference type="RefSeq" id="WP_024953222.1">
    <property type="nucleotide sequence ID" value="NZ_CAWOWR010000147.1"/>
</dbReference>
<protein>
    <submittedName>
        <fullName evidence="3">Uncharacterized protein</fullName>
    </submittedName>
</protein>
<organism evidence="3 4">
    <name type="scientific">Cobetia crustatorum</name>
    <dbReference type="NCBI Taxonomy" id="553385"/>
    <lineage>
        <taxon>Bacteria</taxon>
        <taxon>Pseudomonadati</taxon>
        <taxon>Pseudomonadota</taxon>
        <taxon>Gammaproteobacteria</taxon>
        <taxon>Oceanospirillales</taxon>
        <taxon>Halomonadaceae</taxon>
        <taxon>Cobetia</taxon>
    </lineage>
</organism>
<dbReference type="PROSITE" id="PS51257">
    <property type="entry name" value="PROKAR_LIPOPROTEIN"/>
    <property type="match status" value="1"/>
</dbReference>
<evidence type="ECO:0000313" key="4">
    <source>
        <dbReference type="Proteomes" id="UP000319941"/>
    </source>
</evidence>